<keyword evidence="5" id="KW-1185">Reference proteome</keyword>
<gene>
    <name evidence="4" type="ORF">SAMN05216313_101260</name>
</gene>
<keyword evidence="2" id="KW-0812">Transmembrane</keyword>
<protein>
    <recommendedName>
        <fullName evidence="3">Anti-sigma factor RsgI-like middle domain-containing protein</fullName>
    </recommendedName>
</protein>
<reference evidence="5" key="1">
    <citation type="submission" date="2016-10" db="EMBL/GenBank/DDBJ databases">
        <authorList>
            <person name="Varghese N."/>
            <person name="Submissions S."/>
        </authorList>
    </citation>
    <scope>NUCLEOTIDE SEQUENCE [LARGE SCALE GENOMIC DNA]</scope>
    <source>
        <strain evidence="5">NLAE-zl-G277</strain>
    </source>
</reference>
<evidence type="ECO:0000256" key="1">
    <source>
        <dbReference type="SAM" id="MobiDB-lite"/>
    </source>
</evidence>
<proteinExistence type="predicted"/>
<dbReference type="EMBL" id="FOIM01000001">
    <property type="protein sequence ID" value="SES99354.1"/>
    <property type="molecule type" value="Genomic_DNA"/>
</dbReference>
<evidence type="ECO:0000256" key="2">
    <source>
        <dbReference type="SAM" id="Phobius"/>
    </source>
</evidence>
<evidence type="ECO:0000259" key="3">
    <source>
        <dbReference type="Pfam" id="PF23750"/>
    </source>
</evidence>
<keyword evidence="2" id="KW-1133">Transmembrane helix</keyword>
<dbReference type="AlphaFoldDB" id="A0A1I0AZ98"/>
<feature type="region of interest" description="Disordered" evidence="1">
    <location>
        <begin position="220"/>
        <end position="280"/>
    </location>
</feature>
<feature type="compositionally biased region" description="Basic and acidic residues" evidence="1">
    <location>
        <begin position="268"/>
        <end position="280"/>
    </location>
</feature>
<dbReference type="InterPro" id="IPR055431">
    <property type="entry name" value="RsgI_M"/>
</dbReference>
<dbReference type="STRING" id="460384.SAMN05216313_101260"/>
<evidence type="ECO:0000313" key="4">
    <source>
        <dbReference type="EMBL" id="SES99354.1"/>
    </source>
</evidence>
<feature type="compositionally biased region" description="Polar residues" evidence="1">
    <location>
        <begin position="250"/>
        <end position="259"/>
    </location>
</feature>
<name>A0A1I0AZ98_9FIRM</name>
<feature type="compositionally biased region" description="Basic and acidic residues" evidence="1">
    <location>
        <begin position="220"/>
        <end position="231"/>
    </location>
</feature>
<feature type="transmembrane region" description="Helical" evidence="2">
    <location>
        <begin position="41"/>
        <end position="65"/>
    </location>
</feature>
<dbReference type="Pfam" id="PF23750">
    <property type="entry name" value="RsgI_M"/>
    <property type="match status" value="1"/>
</dbReference>
<evidence type="ECO:0000313" key="5">
    <source>
        <dbReference type="Proteomes" id="UP000198508"/>
    </source>
</evidence>
<sequence length="280" mass="30972">MKQMIRDAFDTVTCSDALKKQTCDYVAGRMRRGRKSAARKLKWAVSMACLLLFATSGLGGLRLYYAEAAVISIDVNPSIELDINRWGRVVDQTTYGQEGETILQSLSLKHMEYGDALTLLLGSDEMQKYFNKDSLVSITLEAEDGGQAMLSDLQACVDTALKQCHGSVTAEYASVDSHMCDEAHEHGMSLGKYYAIQELLTVDPQATLDEFKDKSMKEIKGHTEHCQHREQAGVQEQTGDREEALDESQGDPQDNSEQSPECPGRPAHSREGGGHDGRHH</sequence>
<dbReference type="Proteomes" id="UP000198508">
    <property type="component" value="Unassembled WGS sequence"/>
</dbReference>
<organism evidence="4 5">
    <name type="scientific">Enterocloster lavalensis</name>
    <dbReference type="NCBI Taxonomy" id="460384"/>
    <lineage>
        <taxon>Bacteria</taxon>
        <taxon>Bacillati</taxon>
        <taxon>Bacillota</taxon>
        <taxon>Clostridia</taxon>
        <taxon>Lachnospirales</taxon>
        <taxon>Lachnospiraceae</taxon>
        <taxon>Enterocloster</taxon>
    </lineage>
</organism>
<accession>A0A1I0AZ98</accession>
<feature type="domain" description="Anti-sigma factor RsgI-like middle" evidence="3">
    <location>
        <begin position="69"/>
        <end position="198"/>
    </location>
</feature>
<keyword evidence="2" id="KW-0472">Membrane</keyword>